<dbReference type="Proteomes" id="UP001066276">
    <property type="component" value="Chromosome 3_2"/>
</dbReference>
<name>A0AAV7TV08_PLEWA</name>
<organism evidence="2 3">
    <name type="scientific">Pleurodeles waltl</name>
    <name type="common">Iberian ribbed newt</name>
    <dbReference type="NCBI Taxonomy" id="8319"/>
    <lineage>
        <taxon>Eukaryota</taxon>
        <taxon>Metazoa</taxon>
        <taxon>Chordata</taxon>
        <taxon>Craniata</taxon>
        <taxon>Vertebrata</taxon>
        <taxon>Euteleostomi</taxon>
        <taxon>Amphibia</taxon>
        <taxon>Batrachia</taxon>
        <taxon>Caudata</taxon>
        <taxon>Salamandroidea</taxon>
        <taxon>Salamandridae</taxon>
        <taxon>Pleurodelinae</taxon>
        <taxon>Pleurodeles</taxon>
    </lineage>
</organism>
<feature type="compositionally biased region" description="Polar residues" evidence="1">
    <location>
        <begin position="135"/>
        <end position="147"/>
    </location>
</feature>
<accession>A0AAV7TV08</accession>
<dbReference type="AlphaFoldDB" id="A0AAV7TV08"/>
<sequence length="179" mass="20454">MNTDRSRRKGETVEACYRLAPVAQQNLKRDASSQDNEEEKVTDDKKETTLGPHVKKQQLEPKQKTGNTMGITNPPTLSQDVQENDTQRSKAPKQGRPNRKHHKDMHQKRAHKGIDENPCMFPFHLVVRSAMKQPDPQNSRSILTNTCIAFREKQPNQAQAQNHHQGPEEQPRQPAPSQK</sequence>
<feature type="compositionally biased region" description="Polar residues" evidence="1">
    <location>
        <begin position="64"/>
        <end position="81"/>
    </location>
</feature>
<feature type="region of interest" description="Disordered" evidence="1">
    <location>
        <begin position="131"/>
        <end position="179"/>
    </location>
</feature>
<dbReference type="EMBL" id="JANPWB010000006">
    <property type="protein sequence ID" value="KAJ1180595.1"/>
    <property type="molecule type" value="Genomic_DNA"/>
</dbReference>
<evidence type="ECO:0000313" key="2">
    <source>
        <dbReference type="EMBL" id="KAJ1180595.1"/>
    </source>
</evidence>
<proteinExistence type="predicted"/>
<comment type="caution">
    <text evidence="2">The sequence shown here is derived from an EMBL/GenBank/DDBJ whole genome shotgun (WGS) entry which is preliminary data.</text>
</comment>
<feature type="compositionally biased region" description="Low complexity" evidence="1">
    <location>
        <begin position="155"/>
        <end position="164"/>
    </location>
</feature>
<keyword evidence="3" id="KW-1185">Reference proteome</keyword>
<protein>
    <submittedName>
        <fullName evidence="2">Uncharacterized protein</fullName>
    </submittedName>
</protein>
<evidence type="ECO:0000313" key="3">
    <source>
        <dbReference type="Proteomes" id="UP001066276"/>
    </source>
</evidence>
<feature type="compositionally biased region" description="Basic residues" evidence="1">
    <location>
        <begin position="90"/>
        <end position="111"/>
    </location>
</feature>
<evidence type="ECO:0000256" key="1">
    <source>
        <dbReference type="SAM" id="MobiDB-lite"/>
    </source>
</evidence>
<feature type="region of interest" description="Disordered" evidence="1">
    <location>
        <begin position="1"/>
        <end position="118"/>
    </location>
</feature>
<gene>
    <name evidence="2" type="ORF">NDU88_005816</name>
</gene>
<reference evidence="2" key="1">
    <citation type="journal article" date="2022" name="bioRxiv">
        <title>Sequencing and chromosome-scale assembly of the giantPleurodeles waltlgenome.</title>
        <authorList>
            <person name="Brown T."/>
            <person name="Elewa A."/>
            <person name="Iarovenko S."/>
            <person name="Subramanian E."/>
            <person name="Araus A.J."/>
            <person name="Petzold A."/>
            <person name="Susuki M."/>
            <person name="Suzuki K.-i.T."/>
            <person name="Hayashi T."/>
            <person name="Toyoda A."/>
            <person name="Oliveira C."/>
            <person name="Osipova E."/>
            <person name="Leigh N.D."/>
            <person name="Simon A."/>
            <person name="Yun M.H."/>
        </authorList>
    </citation>
    <scope>NUCLEOTIDE SEQUENCE</scope>
    <source>
        <strain evidence="2">20211129_DDA</strain>
        <tissue evidence="2">Liver</tissue>
    </source>
</reference>